<keyword evidence="4" id="KW-1185">Reference proteome</keyword>
<accession>A0A448XI89</accession>
<name>A0A448XI89_9PLAT</name>
<dbReference type="GO" id="GO:0007281">
    <property type="term" value="P:germ cell development"/>
    <property type="evidence" value="ECO:0007669"/>
    <property type="project" value="InterPro"/>
</dbReference>
<sequence length="215" mass="23387">MCFSSIGVEFRSPNELSSSSSAIFAAATPTSGPSVAAGGPSAGSQPARTEGIFEQLPWPSEPGPRLDLDEKIFWATSERCGRRMQTGEFVSSWRWTGFHFGLDVVIKYKRRVFYVIRFTEPTTADGAVSHALRHRLLLFMRVISAQNKAFSEPQTISDQSEPTTDPDRNRVGEPADASGEFRTAEVSGTPDFASFNAGAYFSCPHVVSTPGVLSL</sequence>
<organism evidence="3 4">
    <name type="scientific">Protopolystoma xenopodis</name>
    <dbReference type="NCBI Taxonomy" id="117903"/>
    <lineage>
        <taxon>Eukaryota</taxon>
        <taxon>Metazoa</taxon>
        <taxon>Spiralia</taxon>
        <taxon>Lophotrochozoa</taxon>
        <taxon>Platyhelminthes</taxon>
        <taxon>Monogenea</taxon>
        <taxon>Polyopisthocotylea</taxon>
        <taxon>Polystomatidea</taxon>
        <taxon>Polystomatidae</taxon>
        <taxon>Protopolystoma</taxon>
    </lineage>
</organism>
<protein>
    <submittedName>
        <fullName evidence="3">Uncharacterized protein</fullName>
    </submittedName>
</protein>
<dbReference type="OrthoDB" id="6359943at2759"/>
<gene>
    <name evidence="3" type="ORF">PXEA_LOCUS30813</name>
</gene>
<dbReference type="EMBL" id="CAAALY010254779">
    <property type="protein sequence ID" value="VEL37373.1"/>
    <property type="molecule type" value="Genomic_DNA"/>
</dbReference>
<feature type="region of interest" description="Disordered" evidence="2">
    <location>
        <begin position="151"/>
        <end position="183"/>
    </location>
</feature>
<dbReference type="PANTHER" id="PTHR23231:SF17">
    <property type="entry name" value="BTB DOMAIN-CONTAINING PROTEIN"/>
    <property type="match status" value="1"/>
</dbReference>
<feature type="compositionally biased region" description="Polar residues" evidence="2">
    <location>
        <begin position="151"/>
        <end position="163"/>
    </location>
</feature>
<evidence type="ECO:0000313" key="4">
    <source>
        <dbReference type="Proteomes" id="UP000784294"/>
    </source>
</evidence>
<evidence type="ECO:0000256" key="1">
    <source>
        <dbReference type="ARBA" id="ARBA00022473"/>
    </source>
</evidence>
<dbReference type="PANTHER" id="PTHR23231">
    <property type="entry name" value="GERM CELL-LESS PROTEIN"/>
    <property type="match status" value="1"/>
</dbReference>
<comment type="caution">
    <text evidence="3">The sequence shown here is derived from an EMBL/GenBank/DDBJ whole genome shotgun (WGS) entry which is preliminary data.</text>
</comment>
<dbReference type="InterPro" id="IPR043380">
    <property type="entry name" value="Gcl-like"/>
</dbReference>
<evidence type="ECO:0000256" key="2">
    <source>
        <dbReference type="SAM" id="MobiDB-lite"/>
    </source>
</evidence>
<feature type="non-terminal residue" evidence="3">
    <location>
        <position position="1"/>
    </location>
</feature>
<dbReference type="AlphaFoldDB" id="A0A448XI89"/>
<dbReference type="Proteomes" id="UP000784294">
    <property type="component" value="Unassembled WGS sequence"/>
</dbReference>
<reference evidence="3" key="1">
    <citation type="submission" date="2018-11" db="EMBL/GenBank/DDBJ databases">
        <authorList>
            <consortium name="Pathogen Informatics"/>
        </authorList>
    </citation>
    <scope>NUCLEOTIDE SEQUENCE</scope>
</reference>
<proteinExistence type="predicted"/>
<evidence type="ECO:0000313" key="3">
    <source>
        <dbReference type="EMBL" id="VEL37373.1"/>
    </source>
</evidence>
<keyword evidence="1" id="KW-0217">Developmental protein</keyword>